<feature type="region of interest" description="Disordered" evidence="1">
    <location>
        <begin position="88"/>
        <end position="116"/>
    </location>
</feature>
<protein>
    <submittedName>
        <fullName evidence="3">Uncharacterized protein</fullName>
    </submittedName>
</protein>
<proteinExistence type="predicted"/>
<keyword evidence="2" id="KW-1185">Reference proteome</keyword>
<evidence type="ECO:0000313" key="2">
    <source>
        <dbReference type="Proteomes" id="UP000887564"/>
    </source>
</evidence>
<accession>A0A914RKE0</accession>
<dbReference type="Proteomes" id="UP000887564">
    <property type="component" value="Unplaced"/>
</dbReference>
<dbReference type="AlphaFoldDB" id="A0A914RKE0"/>
<evidence type="ECO:0000313" key="3">
    <source>
        <dbReference type="WBParaSite" id="PEQ_0000231201-mRNA-1"/>
    </source>
</evidence>
<name>A0A914RKE0_PAREQ</name>
<reference evidence="3" key="1">
    <citation type="submission" date="2022-11" db="UniProtKB">
        <authorList>
            <consortium name="WormBaseParasite"/>
        </authorList>
    </citation>
    <scope>IDENTIFICATION</scope>
</reference>
<feature type="compositionally biased region" description="Low complexity" evidence="1">
    <location>
        <begin position="88"/>
        <end position="109"/>
    </location>
</feature>
<dbReference type="WBParaSite" id="PEQ_0000231201-mRNA-1">
    <property type="protein sequence ID" value="PEQ_0000231201-mRNA-1"/>
    <property type="gene ID" value="PEQ_0000231201"/>
</dbReference>
<evidence type="ECO:0000256" key="1">
    <source>
        <dbReference type="SAM" id="MobiDB-lite"/>
    </source>
</evidence>
<sequence>SSFSIFSGRYFTDEIWQQVDISESTHAITESQFLLKVDEVKRKATMRGGSRIKVVKLLDDVLSDVKLKKGDGLTRRATTIQQIIPQTAFSSASSADPSRSLPSSPVVSPNKSNIAA</sequence>
<organism evidence="2 3">
    <name type="scientific">Parascaris equorum</name>
    <name type="common">Equine roundworm</name>
    <dbReference type="NCBI Taxonomy" id="6256"/>
    <lineage>
        <taxon>Eukaryota</taxon>
        <taxon>Metazoa</taxon>
        <taxon>Ecdysozoa</taxon>
        <taxon>Nematoda</taxon>
        <taxon>Chromadorea</taxon>
        <taxon>Rhabditida</taxon>
        <taxon>Spirurina</taxon>
        <taxon>Ascaridomorpha</taxon>
        <taxon>Ascaridoidea</taxon>
        <taxon>Ascarididae</taxon>
        <taxon>Parascaris</taxon>
    </lineage>
</organism>